<dbReference type="SFLD" id="SFLDG00002">
    <property type="entry name" value="C1.7:_P-type_atpase_like"/>
    <property type="match status" value="1"/>
</dbReference>
<feature type="transmembrane region" description="Helical" evidence="17">
    <location>
        <begin position="65"/>
        <end position="82"/>
    </location>
</feature>
<feature type="binding site" evidence="15">
    <location>
        <position position="451"/>
    </location>
    <ligand>
        <name>ATP</name>
        <dbReference type="ChEBI" id="CHEBI:30616"/>
    </ligand>
</feature>
<dbReference type="InterPro" id="IPR023298">
    <property type="entry name" value="ATPase_P-typ_TM_dom_sf"/>
</dbReference>
<dbReference type="InterPro" id="IPR044492">
    <property type="entry name" value="P_typ_ATPase_HD_dom"/>
</dbReference>
<evidence type="ECO:0000256" key="3">
    <source>
        <dbReference type="ARBA" id="ARBA00022553"/>
    </source>
</evidence>
<keyword evidence="5 16" id="KW-0479">Metal-binding</keyword>
<dbReference type="OMA" id="DMMIYQR"/>
<keyword evidence="6 15" id="KW-0547">Nucleotide-binding</keyword>
<name>A0A015K8C5_RHIIW</name>
<dbReference type="InterPro" id="IPR032631">
    <property type="entry name" value="P-type_ATPase_N"/>
</dbReference>
<evidence type="ECO:0000256" key="8">
    <source>
        <dbReference type="ARBA" id="ARBA00022842"/>
    </source>
</evidence>
<protein>
    <recommendedName>
        <fullName evidence="17">Phospholipid-transporting ATPase</fullName>
        <ecNumber evidence="17">7.6.2.1</ecNumber>
    </recommendedName>
</protein>
<dbReference type="InterPro" id="IPR023214">
    <property type="entry name" value="HAD_sf"/>
</dbReference>
<dbReference type="SFLD" id="SFLDS00003">
    <property type="entry name" value="Haloacid_Dehalogenase"/>
    <property type="match status" value="1"/>
</dbReference>
<dbReference type="GO" id="GO:0016887">
    <property type="term" value="F:ATP hydrolysis activity"/>
    <property type="evidence" value="ECO:0007669"/>
    <property type="project" value="InterPro"/>
</dbReference>
<feature type="transmembrane region" description="Helical" evidence="17">
    <location>
        <begin position="1071"/>
        <end position="1092"/>
    </location>
</feature>
<keyword evidence="11 17" id="KW-0472">Membrane</keyword>
<evidence type="ECO:0000256" key="2">
    <source>
        <dbReference type="ARBA" id="ARBA00008109"/>
    </source>
</evidence>
<dbReference type="GO" id="GO:0005524">
    <property type="term" value="F:ATP binding"/>
    <property type="evidence" value="ECO:0007669"/>
    <property type="project" value="UniProtKB-UniRule"/>
</dbReference>
<keyword evidence="22" id="KW-1185">Reference proteome</keyword>
<evidence type="ECO:0000256" key="6">
    <source>
        <dbReference type="ARBA" id="ARBA00022741"/>
    </source>
</evidence>
<feature type="region of interest" description="Disordered" evidence="18">
    <location>
        <begin position="1406"/>
        <end position="1459"/>
    </location>
</feature>
<feature type="transmembrane region" description="Helical" evidence="17">
    <location>
        <begin position="1135"/>
        <end position="1158"/>
    </location>
</feature>
<feature type="binding site" evidence="15">
    <location>
        <position position="765"/>
    </location>
    <ligand>
        <name>ATP</name>
        <dbReference type="ChEBI" id="CHEBI:30616"/>
    </ligand>
</feature>
<evidence type="ECO:0000256" key="9">
    <source>
        <dbReference type="ARBA" id="ARBA00022967"/>
    </source>
</evidence>
<dbReference type="SFLD" id="SFLDF00027">
    <property type="entry name" value="p-type_atpase"/>
    <property type="match status" value="1"/>
</dbReference>
<feature type="domain" description="P-type ATPase C-terminal" evidence="20">
    <location>
        <begin position="957"/>
        <end position="1203"/>
    </location>
</feature>
<dbReference type="GO" id="GO:0045332">
    <property type="term" value="P:phospholipid translocation"/>
    <property type="evidence" value="ECO:0007669"/>
    <property type="project" value="TreeGrafter"/>
</dbReference>
<dbReference type="EC" id="7.6.2.1" evidence="17"/>
<feature type="compositionally biased region" description="Pro residues" evidence="18">
    <location>
        <begin position="1279"/>
        <end position="1288"/>
    </location>
</feature>
<evidence type="ECO:0000313" key="21">
    <source>
        <dbReference type="EMBL" id="EXX75785.1"/>
    </source>
</evidence>
<feature type="binding site" evidence="16">
    <location>
        <position position="450"/>
    </location>
    <ligand>
        <name>Mg(2+)</name>
        <dbReference type="ChEBI" id="CHEBI:18420"/>
    </ligand>
</feature>
<feature type="transmembrane region" description="Helical" evidence="17">
    <location>
        <begin position="1170"/>
        <end position="1189"/>
    </location>
</feature>
<keyword evidence="4 17" id="KW-0812">Transmembrane</keyword>
<evidence type="ECO:0000259" key="19">
    <source>
        <dbReference type="Pfam" id="PF16209"/>
    </source>
</evidence>
<dbReference type="GO" id="GO:0140326">
    <property type="term" value="F:ATPase-coupled intramembrane lipid transporter activity"/>
    <property type="evidence" value="ECO:0007669"/>
    <property type="project" value="UniProtKB-EC"/>
</dbReference>
<keyword evidence="9 17" id="KW-1278">Translocase</keyword>
<keyword evidence="3" id="KW-0597">Phosphoprotein</keyword>
<evidence type="ECO:0000256" key="14">
    <source>
        <dbReference type="PIRSR" id="PIRSR606539-1"/>
    </source>
</evidence>
<dbReference type="SUPFAM" id="SSF81653">
    <property type="entry name" value="Calcium ATPase, transduction domain A"/>
    <property type="match status" value="1"/>
</dbReference>
<keyword evidence="7 15" id="KW-0067">ATP-binding</keyword>
<keyword evidence="8 16" id="KW-0460">Magnesium</keyword>
<dbReference type="Gene3D" id="3.40.50.1000">
    <property type="entry name" value="HAD superfamily/HAD-like"/>
    <property type="match status" value="2"/>
</dbReference>
<feature type="compositionally biased region" description="Polar residues" evidence="18">
    <location>
        <begin position="1432"/>
        <end position="1441"/>
    </location>
</feature>
<evidence type="ECO:0000256" key="12">
    <source>
        <dbReference type="ARBA" id="ARBA00034036"/>
    </source>
</evidence>
<feature type="binding site" evidence="15">
    <location>
        <position position="766"/>
    </location>
    <ligand>
        <name>ATP</name>
        <dbReference type="ChEBI" id="CHEBI:30616"/>
    </ligand>
</feature>
<dbReference type="Proteomes" id="UP000022910">
    <property type="component" value="Unassembled WGS sequence"/>
</dbReference>
<feature type="transmembrane region" description="Helical" evidence="17">
    <location>
        <begin position="1024"/>
        <end position="1041"/>
    </location>
</feature>
<evidence type="ECO:0000256" key="1">
    <source>
        <dbReference type="ARBA" id="ARBA00004141"/>
    </source>
</evidence>
<proteinExistence type="inferred from homology"/>
<feature type="binding site" evidence="15">
    <location>
        <position position="935"/>
    </location>
    <ligand>
        <name>ATP</name>
        <dbReference type="ChEBI" id="CHEBI:30616"/>
    </ligand>
</feature>
<evidence type="ECO:0000256" key="17">
    <source>
        <dbReference type="RuleBase" id="RU362033"/>
    </source>
</evidence>
<evidence type="ECO:0000256" key="18">
    <source>
        <dbReference type="SAM" id="MobiDB-lite"/>
    </source>
</evidence>
<evidence type="ECO:0000256" key="5">
    <source>
        <dbReference type="ARBA" id="ARBA00022723"/>
    </source>
</evidence>
<evidence type="ECO:0000256" key="4">
    <source>
        <dbReference type="ARBA" id="ARBA00022692"/>
    </source>
</evidence>
<feature type="transmembrane region" description="Helical" evidence="17">
    <location>
        <begin position="1107"/>
        <end position="1128"/>
    </location>
</feature>
<feature type="compositionally biased region" description="Basic and acidic residues" evidence="18">
    <location>
        <begin position="1445"/>
        <end position="1459"/>
    </location>
</feature>
<feature type="binding site" evidence="15">
    <location>
        <position position="651"/>
    </location>
    <ligand>
        <name>ATP</name>
        <dbReference type="ChEBI" id="CHEBI:30616"/>
    </ligand>
</feature>
<dbReference type="Pfam" id="PF13246">
    <property type="entry name" value="Cation_ATPase"/>
    <property type="match status" value="1"/>
</dbReference>
<feature type="domain" description="P-type ATPase N-terminal" evidence="19">
    <location>
        <begin position="29"/>
        <end position="93"/>
    </location>
</feature>
<dbReference type="Gene3D" id="2.70.150.10">
    <property type="entry name" value="Calcium-transporting ATPase, cytoplasmic transduction domain A"/>
    <property type="match status" value="1"/>
</dbReference>
<comment type="caution">
    <text evidence="21">The sequence shown here is derived from an EMBL/GenBank/DDBJ whole genome shotgun (WGS) entry which is preliminary data.</text>
</comment>
<dbReference type="STRING" id="1432141.A0A015K8C5"/>
<evidence type="ECO:0000256" key="15">
    <source>
        <dbReference type="PIRSR" id="PIRSR606539-2"/>
    </source>
</evidence>
<feature type="region of interest" description="Disordered" evidence="18">
    <location>
        <begin position="1269"/>
        <end position="1292"/>
    </location>
</feature>
<evidence type="ECO:0000313" key="22">
    <source>
        <dbReference type="Proteomes" id="UP000022910"/>
    </source>
</evidence>
<dbReference type="InterPro" id="IPR006539">
    <property type="entry name" value="P-type_ATPase_IV"/>
</dbReference>
<dbReference type="InterPro" id="IPR036412">
    <property type="entry name" value="HAD-like_sf"/>
</dbReference>
<dbReference type="InterPro" id="IPR023299">
    <property type="entry name" value="ATPase_P-typ_cyto_dom_N"/>
</dbReference>
<feature type="binding site" evidence="15">
    <location>
        <position position="585"/>
    </location>
    <ligand>
        <name>ATP</name>
        <dbReference type="ChEBI" id="CHEBI:30616"/>
    </ligand>
</feature>
<gene>
    <name evidence="21" type="ORF">RirG_038840</name>
</gene>
<dbReference type="PROSITE" id="PS00154">
    <property type="entry name" value="ATPASE_E1_E2"/>
    <property type="match status" value="1"/>
</dbReference>
<dbReference type="SUPFAM" id="SSF56784">
    <property type="entry name" value="HAD-like"/>
    <property type="match status" value="1"/>
</dbReference>
<feature type="binding site" evidence="16">
    <location>
        <position position="935"/>
    </location>
    <ligand>
        <name>Mg(2+)</name>
        <dbReference type="ChEBI" id="CHEBI:18420"/>
    </ligand>
</feature>
<reference evidence="21 22" key="1">
    <citation type="submission" date="2014-02" db="EMBL/GenBank/DDBJ databases">
        <title>Single nucleus genome sequencing reveals high similarity among nuclei of an endomycorrhizal fungus.</title>
        <authorList>
            <person name="Lin K."/>
            <person name="Geurts R."/>
            <person name="Zhang Z."/>
            <person name="Limpens E."/>
            <person name="Saunders D.G."/>
            <person name="Mu D."/>
            <person name="Pang E."/>
            <person name="Cao H."/>
            <person name="Cha H."/>
            <person name="Lin T."/>
            <person name="Zhou Q."/>
            <person name="Shang Y."/>
            <person name="Li Y."/>
            <person name="Ivanov S."/>
            <person name="Sharma T."/>
            <person name="Velzen R.V."/>
            <person name="Ruijter N.D."/>
            <person name="Aanen D.K."/>
            <person name="Win J."/>
            <person name="Kamoun S."/>
            <person name="Bisseling T."/>
            <person name="Huang S."/>
        </authorList>
    </citation>
    <scope>NUCLEOTIDE SEQUENCE [LARGE SCALE GENOMIC DNA]</scope>
    <source>
        <strain evidence="22">DAOM197198w</strain>
    </source>
</reference>
<dbReference type="Pfam" id="PF16209">
    <property type="entry name" value="PhoLip_ATPase_N"/>
    <property type="match status" value="1"/>
</dbReference>
<dbReference type="GO" id="GO:0000287">
    <property type="term" value="F:magnesium ion binding"/>
    <property type="evidence" value="ECO:0007669"/>
    <property type="project" value="UniProtKB-UniRule"/>
</dbReference>
<feature type="binding site" evidence="15">
    <location>
        <position position="767"/>
    </location>
    <ligand>
        <name>ATP</name>
        <dbReference type="ChEBI" id="CHEBI:30616"/>
    </ligand>
</feature>
<dbReference type="SUPFAM" id="SSF81665">
    <property type="entry name" value="Calcium ATPase, transmembrane domain M"/>
    <property type="match status" value="1"/>
</dbReference>
<organism evidence="21 22">
    <name type="scientific">Rhizophagus irregularis (strain DAOM 197198w)</name>
    <name type="common">Glomus intraradices</name>
    <dbReference type="NCBI Taxonomy" id="1432141"/>
    <lineage>
        <taxon>Eukaryota</taxon>
        <taxon>Fungi</taxon>
        <taxon>Fungi incertae sedis</taxon>
        <taxon>Mucoromycota</taxon>
        <taxon>Glomeromycotina</taxon>
        <taxon>Glomeromycetes</taxon>
        <taxon>Glomerales</taxon>
        <taxon>Glomeraceae</taxon>
        <taxon>Rhizophagus</taxon>
    </lineage>
</organism>
<feature type="binding site" evidence="15">
    <location>
        <position position="905"/>
    </location>
    <ligand>
        <name>ATP</name>
        <dbReference type="ChEBI" id="CHEBI:30616"/>
    </ligand>
</feature>
<dbReference type="SUPFAM" id="SSF81660">
    <property type="entry name" value="Metal cation-transporting ATPase, ATP-binding domain N"/>
    <property type="match status" value="1"/>
</dbReference>
<evidence type="ECO:0000256" key="13">
    <source>
        <dbReference type="ARBA" id="ARBA00049128"/>
    </source>
</evidence>
<comment type="subcellular location">
    <subcellularLocation>
        <location evidence="1 17">Membrane</location>
        <topology evidence="1 17">Multi-pass membrane protein</topology>
    </subcellularLocation>
</comment>
<dbReference type="GO" id="GO:0005886">
    <property type="term" value="C:plasma membrane"/>
    <property type="evidence" value="ECO:0007669"/>
    <property type="project" value="TreeGrafter"/>
</dbReference>
<feature type="binding site" evidence="15">
    <location>
        <position position="685"/>
    </location>
    <ligand>
        <name>ATP</name>
        <dbReference type="ChEBI" id="CHEBI:30616"/>
    </ligand>
</feature>
<feature type="binding site" evidence="16">
    <location>
        <position position="931"/>
    </location>
    <ligand>
        <name>Mg(2+)</name>
        <dbReference type="ChEBI" id="CHEBI:18420"/>
    </ligand>
</feature>
<evidence type="ECO:0000256" key="16">
    <source>
        <dbReference type="PIRSR" id="PIRSR606539-3"/>
    </source>
</evidence>
<feature type="binding site" evidence="15">
    <location>
        <position position="934"/>
    </location>
    <ligand>
        <name>ATP</name>
        <dbReference type="ChEBI" id="CHEBI:30616"/>
    </ligand>
</feature>
<dbReference type="Pfam" id="PF16212">
    <property type="entry name" value="PhoLip_ATPase_C"/>
    <property type="match status" value="1"/>
</dbReference>
<dbReference type="Gene3D" id="1.20.1110.10">
    <property type="entry name" value="Calcium-transporting ATPase, transmembrane domain"/>
    <property type="match status" value="1"/>
</dbReference>
<feature type="active site" description="4-aspartylphosphate intermediate" evidence="14">
    <location>
        <position position="450"/>
    </location>
</feature>
<feature type="binding site" evidence="15">
    <location>
        <position position="450"/>
    </location>
    <ligand>
        <name>ATP</name>
        <dbReference type="ChEBI" id="CHEBI:30616"/>
    </ligand>
</feature>
<dbReference type="PANTHER" id="PTHR24092">
    <property type="entry name" value="PROBABLE PHOSPHOLIPID-TRANSPORTING ATPASE"/>
    <property type="match status" value="1"/>
</dbReference>
<feature type="binding site" evidence="15">
    <location>
        <position position="627"/>
    </location>
    <ligand>
        <name>ATP</name>
        <dbReference type="ChEBI" id="CHEBI:30616"/>
    </ligand>
</feature>
<comment type="catalytic activity">
    <reaction evidence="13">
        <text>a 1,2-diacyl-sn-glycero-3-phosphoethanolamine(out) + ATP + H2O = a 1,2-diacyl-sn-glycero-3-phosphoethanolamine(in) + ADP + phosphate + H(+)</text>
        <dbReference type="Rhea" id="RHEA:66132"/>
        <dbReference type="ChEBI" id="CHEBI:15377"/>
        <dbReference type="ChEBI" id="CHEBI:15378"/>
        <dbReference type="ChEBI" id="CHEBI:30616"/>
        <dbReference type="ChEBI" id="CHEBI:43474"/>
        <dbReference type="ChEBI" id="CHEBI:64612"/>
        <dbReference type="ChEBI" id="CHEBI:456216"/>
    </reaction>
    <physiologicalReaction direction="left-to-right" evidence="13">
        <dbReference type="Rhea" id="RHEA:66133"/>
    </physiologicalReaction>
</comment>
<comment type="cofactor">
    <cofactor evidence="16">
        <name>Mg(2+)</name>
        <dbReference type="ChEBI" id="CHEBI:18420"/>
    </cofactor>
</comment>
<comment type="similarity">
    <text evidence="2 17">Belongs to the cation transport ATPase (P-type) (TC 3.A.3) family. Type IV subfamily.</text>
</comment>
<feature type="compositionally biased region" description="Polar residues" evidence="18">
    <location>
        <begin position="484"/>
        <end position="516"/>
    </location>
</feature>
<feature type="binding site" evidence="15">
    <location>
        <position position="452"/>
    </location>
    <ligand>
        <name>ATP</name>
        <dbReference type="ChEBI" id="CHEBI:30616"/>
    </ligand>
</feature>
<dbReference type="HOGENOM" id="CLU_000846_0_0_1"/>
<evidence type="ECO:0000256" key="11">
    <source>
        <dbReference type="ARBA" id="ARBA00023136"/>
    </source>
</evidence>
<dbReference type="NCBIfam" id="TIGR01652">
    <property type="entry name" value="ATPase-Plipid"/>
    <property type="match status" value="1"/>
</dbReference>
<feature type="binding site" evidence="16">
    <location>
        <position position="452"/>
    </location>
    <ligand>
        <name>Mg(2+)</name>
        <dbReference type="ChEBI" id="CHEBI:18420"/>
    </ligand>
</feature>
<dbReference type="CDD" id="cd02073">
    <property type="entry name" value="P-type_ATPase_APLT_Dnf-like"/>
    <property type="match status" value="1"/>
</dbReference>
<dbReference type="InterPro" id="IPR018303">
    <property type="entry name" value="ATPase_P-typ_P_site"/>
</dbReference>
<feature type="compositionally biased region" description="Polar residues" evidence="18">
    <location>
        <begin position="1269"/>
        <end position="1278"/>
    </location>
</feature>
<dbReference type="SMR" id="A0A015K8C5"/>
<feature type="transmembrane region" description="Helical" evidence="17">
    <location>
        <begin position="997"/>
        <end position="1018"/>
    </location>
</feature>
<dbReference type="InterPro" id="IPR032630">
    <property type="entry name" value="P_typ_ATPase_c"/>
</dbReference>
<evidence type="ECO:0000256" key="10">
    <source>
        <dbReference type="ARBA" id="ARBA00022989"/>
    </source>
</evidence>
<dbReference type="OrthoDB" id="377733at2759"/>
<dbReference type="Gene3D" id="3.40.1110.10">
    <property type="entry name" value="Calcium-transporting ATPase, cytoplasmic domain N"/>
    <property type="match status" value="2"/>
</dbReference>
<feature type="binding site" evidence="15">
    <location>
        <position position="911"/>
    </location>
    <ligand>
        <name>ATP</name>
        <dbReference type="ChEBI" id="CHEBI:30616"/>
    </ligand>
</feature>
<dbReference type="EMBL" id="JEMT01012359">
    <property type="protein sequence ID" value="EXX75785.1"/>
    <property type="molecule type" value="Genomic_DNA"/>
</dbReference>
<dbReference type="PANTHER" id="PTHR24092:SF153">
    <property type="entry name" value="PHOSPHOLIPID-TRANSPORTING ATPASE"/>
    <property type="match status" value="1"/>
</dbReference>
<comment type="catalytic activity">
    <reaction evidence="12 17">
        <text>ATP + H2O + phospholipidSide 1 = ADP + phosphate + phospholipidSide 2.</text>
        <dbReference type="EC" id="7.6.2.1"/>
    </reaction>
</comment>
<keyword evidence="10 17" id="KW-1133">Transmembrane helix</keyword>
<feature type="region of interest" description="Disordered" evidence="18">
    <location>
        <begin position="478"/>
        <end position="539"/>
    </location>
</feature>
<dbReference type="NCBIfam" id="TIGR01494">
    <property type="entry name" value="ATPase_P-type"/>
    <property type="match status" value="1"/>
</dbReference>
<dbReference type="PRINTS" id="PR00119">
    <property type="entry name" value="CATATPASE"/>
</dbReference>
<evidence type="ECO:0000259" key="20">
    <source>
        <dbReference type="Pfam" id="PF16212"/>
    </source>
</evidence>
<dbReference type="InterPro" id="IPR001757">
    <property type="entry name" value="P_typ_ATPase"/>
</dbReference>
<dbReference type="InterPro" id="IPR008250">
    <property type="entry name" value="ATPase_P-typ_transduc_dom_A_sf"/>
</dbReference>
<dbReference type="FunFam" id="3.40.1110.10:FF:000087">
    <property type="entry name" value="Phospholipid-transporting ATPase"/>
    <property type="match status" value="1"/>
</dbReference>
<accession>A0A015K8C5</accession>
<sequence>MFSRLKFWRPRKPQLNARQVYVNEPLPQAKLDKNGNPKQKYVTNKVVTSKYSIFTFIPKNLYEQFRRIANFFFLLLVVLQWFPEFATIEPVVAALPMFIILGITSIKDGFEDFKRHVTDRSVNNRKTRTLGNWKNVNYTGAASNSFINFIISLFNKKTPVGEPAGRESPEWKETLFKDVRVGDFIKLHNDDFIPADIIILSTSEPNSLCYVETKNLDGETNLKIRSSVPEIDHLTTPDDCTHVRFYVDSEPPTTNLFSYNATLVFPSGLPDRPRSRGGPIKIPINLNSMLLRGCVLKNTEWVIGLVVFTGSDTKLSLNSGDTPSKRSRIEKMMNPQVLANLAIMGSMCALCAIGSKIWETNNLGRNATYIEQGSRGIELNAFLAFCNALIAFQNIVPISLYLSIEFVKSVQAFFIFMDDEMRYPETDTPCVPKNWNLSDDLGQIEYIFSDKTGTLTRNVMAFRKCSIGGKVYQGEVSESDSEGVITTPTNDNSKSTPSLVSNAKTSQSDIPKSGSSKKINEKKKEKKEKKEKKPFTDHELKQDMTNSDYSKTINDFFTLLAICHTVLVNTNSDGEQQYKAQSPDEAALVQAAKDVGYTFRSRETDNITITTPDGKEVHFELLNILEFTSSRKRMSIIVRSPTDGRITLYCKGADNVIFERLKSGQDYRANITGEHLEDFAKEGLRTLCLGYADIDPGFYQKWNIEFREASSSIVDRDKRVEIVSNQIEKDLILLGATAIEDRLQDGVPECIATLKRAGIKIWVLTGDKMETAISIGFSTCLLSRDMNLIIVRGGAYGESGSAYEQMRNAVEKFFPTDQDIQNNIRSQVPPVMSVNSVPRPSTSHAREMSLGRSLSIISGVSNSPRPGGHALIIDGVALKYALEEPWSRNLLLDLACRCKGVICCRVSPLQKAKVVELVKEGKNVMTCAIGDGANDVSMIQAAHIGIGVAGEEGLQAVMASDYAIAQFRYLTRLLLVHGHYAYIRNSSMILNFFYKNMIGVGSLFWYQFFCGYSTTIVFEYTYTLFWNLFFTCVAVLSIGVFDRDVPDNVATEVPELYKRGINQEAYTMLTFLYYMLEGIYQSVICFFVSYFAYQKGSVNDKGRTPDYLEMGTTMAVACITMANLFTGFNAQCWTIFHYISVFGSIALILLYIAVYSLIPFAAIYGFNYSVFGGGVFWFCILLTVIISMLPRYSWKYYQRNYRPIDVNIIQEIIKTDPKHNFSRDPLIYRSVSLARQSTKESLYSRNESISPIFAEGGVVTYSTRPSFATDRTNLDTRSPTPPVPPIPPEYVNNNLEVSEVPTSMTFMRTGLTEPMRGYAFSQEEGTGRIMAPPLKRRKTNPGPIGRTSKIEFNDLSLRRRSLPEVRASRDLIDVLGEEERIRMVHFRDSTATTNITSRVNSEYVSEELGIQSSSHMSENESENEQVNENNNDSGETQNQPIIEQEQSKTLDNNDKAETT</sequence>
<evidence type="ECO:0000256" key="7">
    <source>
        <dbReference type="ARBA" id="ARBA00022840"/>
    </source>
</evidence>